<evidence type="ECO:0000313" key="1">
    <source>
        <dbReference type="EMBL" id="ESR41735.1"/>
    </source>
</evidence>
<keyword evidence="2" id="KW-1185">Reference proteome</keyword>
<reference evidence="1 2" key="1">
    <citation type="submission" date="2013-10" db="EMBL/GenBank/DDBJ databases">
        <authorList>
            <consortium name="International Citrus Genome Consortium"/>
            <person name="Jenkins J."/>
            <person name="Schmutz J."/>
            <person name="Prochnik S."/>
            <person name="Rokhsar D."/>
            <person name="Gmitter F."/>
            <person name="Ollitrault P."/>
            <person name="Machado M."/>
            <person name="Talon M."/>
            <person name="Wincker P."/>
            <person name="Jaillon O."/>
            <person name="Morgante M."/>
        </authorList>
    </citation>
    <scope>NUCLEOTIDE SEQUENCE</scope>
    <source>
        <strain evidence="2">cv. Clemenules</strain>
    </source>
</reference>
<sequence length="83" mass="9720">METSYAFGKGRKAKPLWICPVAALFGVVWQERNLLILEEKTADNIEELWYRIRLLASLWASVSKEFQNSTFSFIHLSWESVLR</sequence>
<dbReference type="Gramene" id="ESR41735">
    <property type="protein sequence ID" value="ESR41735"/>
    <property type="gene ID" value="CICLE_v10013695mg"/>
</dbReference>
<proteinExistence type="predicted"/>
<protein>
    <submittedName>
        <fullName evidence="1">Uncharacterized protein</fullName>
    </submittedName>
</protein>
<dbReference type="Proteomes" id="UP000030687">
    <property type="component" value="Unassembled WGS sequence"/>
</dbReference>
<dbReference type="EMBL" id="KI536861">
    <property type="protein sequence ID" value="ESR41735.1"/>
    <property type="molecule type" value="Genomic_DNA"/>
</dbReference>
<dbReference type="InParanoid" id="V4SS34"/>
<evidence type="ECO:0000313" key="2">
    <source>
        <dbReference type="Proteomes" id="UP000030687"/>
    </source>
</evidence>
<dbReference type="KEGG" id="cic:CICLE_v10013695mg"/>
<dbReference type="AlphaFoldDB" id="V4SS34"/>
<accession>V4SS34</accession>
<gene>
    <name evidence="1" type="ORF">CICLE_v10013695mg</name>
</gene>
<organism evidence="1 2">
    <name type="scientific">Citrus clementina</name>
    <name type="common">Clementine</name>
    <name type="synonym">Citrus deliciosa x Citrus sinensis</name>
    <dbReference type="NCBI Taxonomy" id="85681"/>
    <lineage>
        <taxon>Eukaryota</taxon>
        <taxon>Viridiplantae</taxon>
        <taxon>Streptophyta</taxon>
        <taxon>Embryophyta</taxon>
        <taxon>Tracheophyta</taxon>
        <taxon>Spermatophyta</taxon>
        <taxon>Magnoliopsida</taxon>
        <taxon>eudicotyledons</taxon>
        <taxon>Gunneridae</taxon>
        <taxon>Pentapetalae</taxon>
        <taxon>rosids</taxon>
        <taxon>malvids</taxon>
        <taxon>Sapindales</taxon>
        <taxon>Rutaceae</taxon>
        <taxon>Aurantioideae</taxon>
        <taxon>Citrus</taxon>
    </lineage>
</organism>
<dbReference type="eggNOG" id="ENOG502R2D1">
    <property type="taxonomic scope" value="Eukaryota"/>
</dbReference>
<name>V4SS34_CITCL</name>